<dbReference type="InterPro" id="IPR003615">
    <property type="entry name" value="HNH_nuc"/>
</dbReference>
<proteinExistence type="predicted"/>
<feature type="domain" description="HNH nuclease" evidence="1">
    <location>
        <begin position="217"/>
        <end position="268"/>
    </location>
</feature>
<sequence>MNYRELFSKELEDEKTGYFILDTKGTESQHGDVDFVRYLWDRSKFNHLKEGDLFIYRRPKKSSLTKKFYFFGAGKIGTMLDLFDKNDNSENKEKSVQAEVVKPYPFQHYLYPEDLDGYEWKIKKRKPGTWMNFFNQYGMNRITKEDFIGVLDYSDGLYRYENEEDTDNFYDNAAATDAVLAIEKGNFFVEDEKGIAKKRAKQSVFSNRVKDNYRNCCALCGINIRALLIASHIIPWSKDKRYRLDPTNGISLCVLHDKLFDLGYITFDDDYKMISSRIINIDPVLSNVIKKFEGVKLRNPAMSPPNKEHLKYHRTHIFKK</sequence>
<keyword evidence="2" id="KW-0255">Endonuclease</keyword>
<organism evidence="2 3">
    <name type="scientific">Xenorhabdus aichiensis</name>
    <dbReference type="NCBI Taxonomy" id="3025874"/>
    <lineage>
        <taxon>Bacteria</taxon>
        <taxon>Pseudomonadati</taxon>
        <taxon>Pseudomonadota</taxon>
        <taxon>Gammaproteobacteria</taxon>
        <taxon>Enterobacterales</taxon>
        <taxon>Morganellaceae</taxon>
        <taxon>Xenorhabdus</taxon>
    </lineage>
</organism>
<dbReference type="Proteomes" id="UP001214757">
    <property type="component" value="Unassembled WGS sequence"/>
</dbReference>
<dbReference type="RefSeq" id="WP_273580792.1">
    <property type="nucleotide sequence ID" value="NZ_JAQRFO010000047.1"/>
</dbReference>
<keyword evidence="3" id="KW-1185">Reference proteome</keyword>
<accession>A0ABT5M6K5</accession>
<keyword evidence="2" id="KW-0378">Hydrolase</keyword>
<gene>
    <name evidence="2" type="ORF">PSI22_17145</name>
</gene>
<dbReference type="Pfam" id="PF13391">
    <property type="entry name" value="HNH_2"/>
    <property type="match status" value="1"/>
</dbReference>
<name>A0ABT5M6K5_9GAMM</name>
<evidence type="ECO:0000259" key="1">
    <source>
        <dbReference type="Pfam" id="PF13391"/>
    </source>
</evidence>
<reference evidence="2 3" key="1">
    <citation type="submission" date="2023-02" db="EMBL/GenBank/DDBJ databases">
        <title>Entomopathogenic bacteria.</title>
        <authorList>
            <person name="Machado R.A."/>
        </authorList>
    </citation>
    <scope>NUCLEOTIDE SEQUENCE [LARGE SCALE GENOMIC DNA]</scope>
    <source>
        <strain evidence="2 3">XENO-7</strain>
    </source>
</reference>
<evidence type="ECO:0000313" key="2">
    <source>
        <dbReference type="EMBL" id="MDC9623319.1"/>
    </source>
</evidence>
<dbReference type="GO" id="GO:0004519">
    <property type="term" value="F:endonuclease activity"/>
    <property type="evidence" value="ECO:0007669"/>
    <property type="project" value="UniProtKB-KW"/>
</dbReference>
<protein>
    <submittedName>
        <fullName evidence="2">HNH endonuclease signature motif containing protein</fullName>
    </submittedName>
</protein>
<dbReference type="EMBL" id="JAQRFO010000047">
    <property type="protein sequence ID" value="MDC9623319.1"/>
    <property type="molecule type" value="Genomic_DNA"/>
</dbReference>
<evidence type="ECO:0000313" key="3">
    <source>
        <dbReference type="Proteomes" id="UP001214757"/>
    </source>
</evidence>
<comment type="caution">
    <text evidence="2">The sequence shown here is derived from an EMBL/GenBank/DDBJ whole genome shotgun (WGS) entry which is preliminary data.</text>
</comment>
<keyword evidence="2" id="KW-0540">Nuclease</keyword>